<evidence type="ECO:0000256" key="2">
    <source>
        <dbReference type="ARBA" id="ARBA00010199"/>
    </source>
</evidence>
<evidence type="ECO:0000256" key="5">
    <source>
        <dbReference type="ARBA" id="ARBA00022989"/>
    </source>
</evidence>
<evidence type="ECO:0000256" key="7">
    <source>
        <dbReference type="ARBA" id="ARBA00031636"/>
    </source>
</evidence>
<evidence type="ECO:0000256" key="1">
    <source>
        <dbReference type="ARBA" id="ARBA00004141"/>
    </source>
</evidence>
<feature type="transmembrane region" description="Helical" evidence="8">
    <location>
        <begin position="121"/>
        <end position="140"/>
    </location>
</feature>
<feature type="transmembrane region" description="Helical" evidence="8">
    <location>
        <begin position="87"/>
        <end position="109"/>
    </location>
</feature>
<feature type="transmembrane region" description="Helical" evidence="8">
    <location>
        <begin position="410"/>
        <end position="430"/>
    </location>
</feature>
<evidence type="ECO:0000256" key="3">
    <source>
        <dbReference type="ARBA" id="ARBA00022448"/>
    </source>
</evidence>
<proteinExistence type="inferred from homology"/>
<feature type="transmembrane region" description="Helical" evidence="8">
    <location>
        <begin position="442"/>
        <end position="461"/>
    </location>
</feature>
<feature type="transmembrane region" description="Helical" evidence="8">
    <location>
        <begin position="226"/>
        <end position="256"/>
    </location>
</feature>
<keyword evidence="10" id="KW-1185">Reference proteome</keyword>
<dbReference type="EMBL" id="JBJIAA010000016">
    <property type="protein sequence ID" value="MFL0252309.1"/>
    <property type="molecule type" value="Genomic_DNA"/>
</dbReference>
<dbReference type="InterPro" id="IPR050222">
    <property type="entry name" value="MATE_MdtK"/>
</dbReference>
<comment type="caution">
    <text evidence="9">The sequence shown here is derived from an EMBL/GenBank/DDBJ whole genome shotgun (WGS) entry which is preliminary data.</text>
</comment>
<sequence>MKLDKFYEDTIILTISNFATGILRFIFSIILSNKLGAEGVGLYGLIMPVYDLFCCLVCGGLIIAISRKASILYGNKDYKNIILLIKTSLIFTFVWSAFVCVILFFNMGFISKIVIKDARTIYSLEVICPAVLFVALSSVFKGYFYGVSKAKIPAYIDIFEKAVRVLVVIGIIDLLMLKTITKTVTAVYAALSLGEFMSLIFLYFAFVISSKRLKSDYTLYEGKGQLLFDVLIVSIPLCVNGFVSSILSAASTLILPRRLVFAGFPYKAALEMIGKFSGMALSITFFPMIIISSMATVLVPEISQNINQKNKFAVEKRISEVLKISFFLGLATLIICLSIPELLGKLFYNRNDLGKYIMFSAISLPFSYVSGSTFAILSGIGKQTKILINSVIISVEELILLYVLTGISFINIYGYGITLILTSITSYILNMRDIRKFCEIHFNLGDIFIDILLSVFLYLILGIMNNLIPDSYFISKTLSIICAGFILFFLSLKTIRRKLR</sequence>
<dbReference type="NCBIfam" id="TIGR02900">
    <property type="entry name" value="spore_V_B"/>
    <property type="match status" value="1"/>
</dbReference>
<dbReference type="Proteomes" id="UP001623592">
    <property type="component" value="Unassembled WGS sequence"/>
</dbReference>
<dbReference type="Pfam" id="PF01943">
    <property type="entry name" value="Polysacc_synt"/>
    <property type="match status" value="1"/>
</dbReference>
<keyword evidence="6 8" id="KW-0472">Membrane</keyword>
<feature type="transmembrane region" description="Helical" evidence="8">
    <location>
        <begin position="12"/>
        <end position="31"/>
    </location>
</feature>
<reference evidence="9 10" key="1">
    <citation type="submission" date="2024-11" db="EMBL/GenBank/DDBJ databases">
        <authorList>
            <person name="Heng Y.C."/>
            <person name="Lim A.C.H."/>
            <person name="Lee J.K.Y."/>
            <person name="Kittelmann S."/>
        </authorList>
    </citation>
    <scope>NUCLEOTIDE SEQUENCE [LARGE SCALE GENOMIC DNA]</scope>
    <source>
        <strain evidence="9 10">WILCCON 0114</strain>
    </source>
</reference>
<dbReference type="InterPro" id="IPR002797">
    <property type="entry name" value="Polysacc_synth"/>
</dbReference>
<evidence type="ECO:0000256" key="8">
    <source>
        <dbReference type="SAM" id="Phobius"/>
    </source>
</evidence>
<feature type="transmembrane region" description="Helical" evidence="8">
    <location>
        <begin position="186"/>
        <end position="206"/>
    </location>
</feature>
<feature type="transmembrane region" description="Helical" evidence="8">
    <location>
        <begin position="386"/>
        <end position="404"/>
    </location>
</feature>
<dbReference type="PIRSF" id="PIRSF038958">
    <property type="entry name" value="PG_synth_SpoVB"/>
    <property type="match status" value="1"/>
</dbReference>
<name>A0ABW8TIB9_9CLOT</name>
<dbReference type="RefSeq" id="WP_406788966.1">
    <property type="nucleotide sequence ID" value="NZ_JBJIAA010000016.1"/>
</dbReference>
<keyword evidence="5 8" id="KW-1133">Transmembrane helix</keyword>
<organism evidence="9 10">
    <name type="scientific">Clostridium neuense</name>
    <dbReference type="NCBI Taxonomy" id="1728934"/>
    <lineage>
        <taxon>Bacteria</taxon>
        <taxon>Bacillati</taxon>
        <taxon>Bacillota</taxon>
        <taxon>Clostridia</taxon>
        <taxon>Eubacteriales</taxon>
        <taxon>Clostridiaceae</taxon>
        <taxon>Clostridium</taxon>
    </lineage>
</organism>
<evidence type="ECO:0000313" key="10">
    <source>
        <dbReference type="Proteomes" id="UP001623592"/>
    </source>
</evidence>
<feature type="transmembrane region" description="Helical" evidence="8">
    <location>
        <begin position="473"/>
        <end position="492"/>
    </location>
</feature>
<dbReference type="PANTHER" id="PTHR43298">
    <property type="entry name" value="MULTIDRUG RESISTANCE PROTEIN NORM-RELATED"/>
    <property type="match status" value="1"/>
</dbReference>
<evidence type="ECO:0000313" key="9">
    <source>
        <dbReference type="EMBL" id="MFL0252309.1"/>
    </source>
</evidence>
<dbReference type="InterPro" id="IPR014249">
    <property type="entry name" value="Spore_V_B"/>
</dbReference>
<feature type="transmembrane region" description="Helical" evidence="8">
    <location>
        <begin position="161"/>
        <end position="180"/>
    </location>
</feature>
<feature type="transmembrane region" description="Helical" evidence="8">
    <location>
        <begin position="356"/>
        <end position="377"/>
    </location>
</feature>
<gene>
    <name evidence="9" type="primary">spoVB</name>
    <name evidence="9" type="ORF">ACJDT4_17990</name>
</gene>
<feature type="transmembrane region" description="Helical" evidence="8">
    <location>
        <begin position="43"/>
        <end position="66"/>
    </location>
</feature>
<evidence type="ECO:0000256" key="6">
    <source>
        <dbReference type="ARBA" id="ARBA00023136"/>
    </source>
</evidence>
<comment type="subcellular location">
    <subcellularLocation>
        <location evidence="1">Membrane</location>
        <topology evidence="1">Multi-pass membrane protein</topology>
    </subcellularLocation>
</comment>
<keyword evidence="4 8" id="KW-0812">Transmembrane</keyword>
<feature type="transmembrane region" description="Helical" evidence="8">
    <location>
        <begin position="321"/>
        <end position="344"/>
    </location>
</feature>
<evidence type="ECO:0000256" key="4">
    <source>
        <dbReference type="ARBA" id="ARBA00022692"/>
    </source>
</evidence>
<keyword evidence="3" id="KW-0813">Transport</keyword>
<dbReference type="PANTHER" id="PTHR43298:SF2">
    <property type="entry name" value="FMN_FAD EXPORTER YEEO-RELATED"/>
    <property type="match status" value="1"/>
</dbReference>
<feature type="transmembrane region" description="Helical" evidence="8">
    <location>
        <begin position="276"/>
        <end position="300"/>
    </location>
</feature>
<comment type="similarity">
    <text evidence="2">Belongs to the multi antimicrobial extrusion (MATE) (TC 2.A.66.1) family.</text>
</comment>
<dbReference type="InterPro" id="IPR024923">
    <property type="entry name" value="PG_synth_SpoVB"/>
</dbReference>
<protein>
    <recommendedName>
        <fullName evidence="7">Multidrug-efflux transporter</fullName>
    </recommendedName>
</protein>
<accession>A0ABW8TIB9</accession>